<evidence type="ECO:0000313" key="9">
    <source>
        <dbReference type="EMBL" id="MBB4044243.1"/>
    </source>
</evidence>
<dbReference type="GO" id="GO:0005975">
    <property type="term" value="P:carbohydrate metabolic process"/>
    <property type="evidence" value="ECO:0007669"/>
    <property type="project" value="InterPro"/>
</dbReference>
<dbReference type="Gene3D" id="2.115.10.20">
    <property type="entry name" value="Glycosyl hydrolase domain, family 43"/>
    <property type="match status" value="2"/>
</dbReference>
<feature type="domain" description="F5/8 type C" evidence="8">
    <location>
        <begin position="646"/>
        <end position="788"/>
    </location>
</feature>
<dbReference type="CDD" id="cd08983">
    <property type="entry name" value="GH43_Bt3655-like"/>
    <property type="match status" value="1"/>
</dbReference>
<dbReference type="InterPro" id="IPR000421">
    <property type="entry name" value="FA58C"/>
</dbReference>
<dbReference type="RefSeq" id="WP_183208482.1">
    <property type="nucleotide sequence ID" value="NZ_JACIER010000007.1"/>
</dbReference>
<comment type="pathway">
    <text evidence="1">Glycan metabolism; L-arabinan degradation.</text>
</comment>
<feature type="active site" description="Proton acceptor" evidence="5">
    <location>
        <position position="327"/>
    </location>
</feature>
<evidence type="ECO:0000256" key="1">
    <source>
        <dbReference type="ARBA" id="ARBA00004834"/>
    </source>
</evidence>
<evidence type="ECO:0000259" key="8">
    <source>
        <dbReference type="PROSITE" id="PS50022"/>
    </source>
</evidence>
<protein>
    <submittedName>
        <fullName evidence="9">Beta-xylosidase</fullName>
    </submittedName>
</protein>
<evidence type="ECO:0000256" key="7">
    <source>
        <dbReference type="SAM" id="MobiDB-lite"/>
    </source>
</evidence>
<dbReference type="Pfam" id="PF04616">
    <property type="entry name" value="Glyco_hydro_43"/>
    <property type="match status" value="2"/>
</dbReference>
<evidence type="ECO:0000256" key="3">
    <source>
        <dbReference type="ARBA" id="ARBA00022801"/>
    </source>
</evidence>
<dbReference type="Pfam" id="PF00754">
    <property type="entry name" value="F5_F8_type_C"/>
    <property type="match status" value="1"/>
</dbReference>
<proteinExistence type="inferred from homology"/>
<dbReference type="Gene3D" id="2.60.120.260">
    <property type="entry name" value="Galactose-binding domain-like"/>
    <property type="match status" value="1"/>
</dbReference>
<organism evidence="9 10">
    <name type="scientific">Bacteroides reticulotermitis</name>
    <dbReference type="NCBI Taxonomy" id="1133319"/>
    <lineage>
        <taxon>Bacteria</taxon>
        <taxon>Pseudomonadati</taxon>
        <taxon>Bacteroidota</taxon>
        <taxon>Bacteroidia</taxon>
        <taxon>Bacteroidales</taxon>
        <taxon>Bacteroidaceae</taxon>
        <taxon>Bacteroides</taxon>
    </lineage>
</organism>
<evidence type="ECO:0000256" key="4">
    <source>
        <dbReference type="ARBA" id="ARBA00023295"/>
    </source>
</evidence>
<dbReference type="PANTHER" id="PTHR43301">
    <property type="entry name" value="ARABINAN ENDO-1,5-ALPHA-L-ARABINOSIDASE"/>
    <property type="match status" value="1"/>
</dbReference>
<feature type="compositionally biased region" description="Polar residues" evidence="7">
    <location>
        <begin position="651"/>
        <end position="662"/>
    </location>
</feature>
<evidence type="ECO:0000256" key="5">
    <source>
        <dbReference type="PIRSR" id="PIRSR606710-1"/>
    </source>
</evidence>
<dbReference type="GO" id="GO:0004553">
    <property type="term" value="F:hydrolase activity, hydrolyzing O-glycosyl compounds"/>
    <property type="evidence" value="ECO:0007669"/>
    <property type="project" value="InterPro"/>
</dbReference>
<feature type="active site" description="Proton donor" evidence="5">
    <location>
        <position position="510"/>
    </location>
</feature>
<dbReference type="InterPro" id="IPR006710">
    <property type="entry name" value="Glyco_hydro_43"/>
</dbReference>
<comment type="caution">
    <text evidence="9">The sequence shown here is derived from an EMBL/GenBank/DDBJ whole genome shotgun (WGS) entry which is preliminary data.</text>
</comment>
<dbReference type="Proteomes" id="UP000560658">
    <property type="component" value="Unassembled WGS sequence"/>
</dbReference>
<dbReference type="SUPFAM" id="SSF49785">
    <property type="entry name" value="Galactose-binding domain-like"/>
    <property type="match status" value="1"/>
</dbReference>
<dbReference type="InterPro" id="IPR023296">
    <property type="entry name" value="Glyco_hydro_beta-prop_sf"/>
</dbReference>
<name>A0A840D745_9BACE</name>
<sequence>MKVLFAWMALNLCSLFSVWGGETAYLFSYFINDSKDGLHLAYSYDGLTWTPLNGGKSYLTPAVGKDKLMRDPSICQSPDGTFHMVWTSSWTDRIIGYASSRDLIHWSEQQAIPVMMHEPAAHNCWAPELYYDEPTQTYYIFWATTIPGRHKKVATSESEKGLNHRMYYVTTKDFQTFSKTKMFFNPDFSVIDAAIAKVPGQDELLMVVKNENSNPPEKNIRVTRTQSLLKGFPTKVSEPITGNYWAEGPAPLFVGNTLYVYFDKYREHRYGAVRSLDYGQTWEDVSEQVSFPRGVRHGTAFTVDASVVDALIANRSYNPLIPDNLADPSVSKFGDTYYLYGTTDLDYGLGRAGTPVVWKSKDFVNWSFEGSHIRGIDWTKGYAYVNDKGEKKEGYFRYWAPGKVIEKQGQFYLYVTFVKPDEKMGTYALVSDRPEGPFHFAEGKGIFPPGSEEVDSPAVVPDIDGDPFVDEDGSAYIFWRRRNAARLTSDWLHVEGETVNLKTARQGYSEGPAMFKRKGIYYYIYTLSGHQNYANAYMMSTESPLAGFVKPEGNDIFLFSAPQNQVWGPGHGNVFYDEKTDDYIFLYLEYGDGGTTRQVYANRMEFNADGTIRTLVPDLRGVGYLAKPQEQRPNLALQAHFYASSEKEPRTSTVSIETQPNQPLADKGSVKSYTRTHTYQAAHVADESNGTRWIAAESDSSPYIIADLKKVCNLEECQFYFTRPTEGHTWRLEKSVDGKRWESCAEQGKLQVRSPHVATGIGEARYLRLHIRRGDPGLWEWKIFETAK</sequence>
<evidence type="ECO:0000256" key="6">
    <source>
        <dbReference type="PIRSR" id="PIRSR606710-2"/>
    </source>
</evidence>
<keyword evidence="4" id="KW-0326">Glycosidase</keyword>
<reference evidence="9" key="1">
    <citation type="submission" date="2020-08" db="EMBL/GenBank/DDBJ databases">
        <title>Genomic Encyclopedia of Type Strains, Phase IV (KMG-IV): sequencing the most valuable type-strain genomes for metagenomic binning, comparative biology and taxonomic classification.</title>
        <authorList>
            <person name="Goeker M."/>
        </authorList>
    </citation>
    <scope>NUCLEOTIDE SEQUENCE [LARGE SCALE GENOMIC DNA]</scope>
    <source>
        <strain evidence="9">DSM 105720</strain>
    </source>
</reference>
<comment type="similarity">
    <text evidence="2">Belongs to the glycosyl hydrolase 43 family.</text>
</comment>
<dbReference type="SUPFAM" id="SSF75005">
    <property type="entry name" value="Arabinanase/levansucrase/invertase"/>
    <property type="match status" value="2"/>
</dbReference>
<evidence type="ECO:0000256" key="2">
    <source>
        <dbReference type="ARBA" id="ARBA00009865"/>
    </source>
</evidence>
<dbReference type="EMBL" id="JACIER010000007">
    <property type="protein sequence ID" value="MBB4044243.1"/>
    <property type="molecule type" value="Genomic_DNA"/>
</dbReference>
<dbReference type="PROSITE" id="PS50022">
    <property type="entry name" value="FA58C_3"/>
    <property type="match status" value="1"/>
</dbReference>
<evidence type="ECO:0000313" key="10">
    <source>
        <dbReference type="Proteomes" id="UP000560658"/>
    </source>
</evidence>
<accession>A0A840D745</accession>
<dbReference type="InterPro" id="IPR008979">
    <property type="entry name" value="Galactose-bd-like_sf"/>
</dbReference>
<keyword evidence="10" id="KW-1185">Reference proteome</keyword>
<dbReference type="InterPro" id="IPR050727">
    <property type="entry name" value="GH43_arabinanases"/>
</dbReference>
<dbReference type="AlphaFoldDB" id="A0A840D745"/>
<keyword evidence="3" id="KW-0378">Hydrolase</keyword>
<feature type="region of interest" description="Disordered" evidence="7">
    <location>
        <begin position="649"/>
        <end position="668"/>
    </location>
</feature>
<dbReference type="PANTHER" id="PTHR43301:SF3">
    <property type="entry name" value="ARABINAN ENDO-1,5-ALPHA-L-ARABINOSIDASE A-RELATED"/>
    <property type="match status" value="1"/>
</dbReference>
<gene>
    <name evidence="9" type="ORF">GGR06_002034</name>
</gene>
<feature type="site" description="Important for catalytic activity, responsible for pKa modulation of the active site Glu and correct orientation of both the proton donor and substrate" evidence="6">
    <location>
        <position position="464"/>
    </location>
</feature>